<sequence>MKLFLLVIGLLFLGVGQSKVLLQGFWWDFWNDNYPNAWADYLAELSPRLAEIGVDSVWVPPTIKNPGYWVGYAPFDHYDLGDKYQKGFTGTRIGTKDELLRMVAIMHANGIDVVQDGVLNHVTGAGASDGSGGSDPAAWNDKYTNFRYVSFATPATTENEADYLSRAGRFPKNWENFHNNPGHDCLSGDICAGYWGPDVCYYPGAYGQSSNAIHNPPQSSDYMRNEVRSWLIWYKKQMGIDGWRFDAVKHFLPSAMEDFLYNLQFSAGWASGGDEMFAVGEYVGGGAELDNWCASVQNRAGTFDFGLRGSIYGIITGNGNFDMGSIPGAQQGNRLRTVPFVNNHDTFRPILTTDGNYNGWDTSQELAAHIDPYDGRLSAAYAVAFAVDGTPTVFIEDLFDLGKLGNRFTHDPKVAAQLPMRSDIANIIWCHQHLRFKEGAYKVPHGSGDLLVIERSGKAIIGVTDSWTAWQTVTIGTDFPAGTVLKDHSGATVETATVGGDKTVTIKVPPCNGEALNGRRCYAIWGPLTPPGYTANVRETTQEWEMADDLGDSHPLSLQQGGQLPAYSVETRTVGKIFVAASSPVTFYLFLSDSLNGVTVELYNDQTLVHSESPSVTGSYTPNFTGWLTIKVRNTEATSPGQIVWVVMTYKPPAQVTTDLFDSKLNATGDWDLYHRMVNWPPSKL</sequence>
<feature type="chain" id="PRO_5003242145" description="Glycosyl hydrolase family 13 catalytic domain-containing protein" evidence="2">
    <location>
        <begin position="19"/>
        <end position="685"/>
    </location>
</feature>
<evidence type="ECO:0000256" key="1">
    <source>
        <dbReference type="ARBA" id="ARBA00008061"/>
    </source>
</evidence>
<dbReference type="eggNOG" id="KOG0471">
    <property type="taxonomic scope" value="Eukaryota"/>
</dbReference>
<dbReference type="InterPro" id="IPR013780">
    <property type="entry name" value="Glyco_hydro_b"/>
</dbReference>
<dbReference type="InterPro" id="IPR006047">
    <property type="entry name" value="GH13_cat_dom"/>
</dbReference>
<dbReference type="PhylomeDB" id="E9HZT8"/>
<evidence type="ECO:0000259" key="3">
    <source>
        <dbReference type="SMART" id="SM00642"/>
    </source>
</evidence>
<evidence type="ECO:0000256" key="2">
    <source>
        <dbReference type="SAM" id="SignalP"/>
    </source>
</evidence>
<dbReference type="InParanoid" id="E9HZT8"/>
<keyword evidence="2" id="KW-0732">Signal</keyword>
<proteinExistence type="inferred from homology"/>
<comment type="similarity">
    <text evidence="1">Belongs to the glycosyl hydrolase 13 family.</text>
</comment>
<dbReference type="EMBL" id="GL733411">
    <property type="protein sequence ID" value="EFX62742.1"/>
    <property type="molecule type" value="Genomic_DNA"/>
</dbReference>
<evidence type="ECO:0000313" key="5">
    <source>
        <dbReference type="Proteomes" id="UP000000305"/>
    </source>
</evidence>
<dbReference type="GO" id="GO:0005975">
    <property type="term" value="P:carbohydrate metabolic process"/>
    <property type="evidence" value="ECO:0007669"/>
    <property type="project" value="InterPro"/>
</dbReference>
<dbReference type="Gene3D" id="3.20.20.80">
    <property type="entry name" value="Glycosidases"/>
    <property type="match status" value="1"/>
</dbReference>
<feature type="signal peptide" evidence="2">
    <location>
        <begin position="1"/>
        <end position="18"/>
    </location>
</feature>
<protein>
    <recommendedName>
        <fullName evidence="3">Glycosyl hydrolase family 13 catalytic domain-containing protein</fullName>
    </recommendedName>
</protein>
<dbReference type="KEGG" id="dpx:DAPPUDRAFT_300611"/>
<keyword evidence="5" id="KW-1185">Reference proteome</keyword>
<dbReference type="Proteomes" id="UP000000305">
    <property type="component" value="Unassembled WGS sequence"/>
</dbReference>
<dbReference type="PANTHER" id="PTHR43447">
    <property type="entry name" value="ALPHA-AMYLASE"/>
    <property type="match status" value="1"/>
</dbReference>
<organism evidence="4 5">
    <name type="scientific">Daphnia pulex</name>
    <name type="common">Water flea</name>
    <dbReference type="NCBI Taxonomy" id="6669"/>
    <lineage>
        <taxon>Eukaryota</taxon>
        <taxon>Metazoa</taxon>
        <taxon>Ecdysozoa</taxon>
        <taxon>Arthropoda</taxon>
        <taxon>Crustacea</taxon>
        <taxon>Branchiopoda</taxon>
        <taxon>Diplostraca</taxon>
        <taxon>Cladocera</taxon>
        <taxon>Anomopoda</taxon>
        <taxon>Daphniidae</taxon>
        <taxon>Daphnia</taxon>
    </lineage>
</organism>
<dbReference type="Gene3D" id="2.60.40.1180">
    <property type="entry name" value="Golgi alpha-mannosidase II"/>
    <property type="match status" value="1"/>
</dbReference>
<accession>E9HZT8</accession>
<evidence type="ECO:0000313" key="4">
    <source>
        <dbReference type="EMBL" id="EFX62742.1"/>
    </source>
</evidence>
<reference evidence="4 5" key="1">
    <citation type="journal article" date="2011" name="Science">
        <title>The ecoresponsive genome of Daphnia pulex.</title>
        <authorList>
            <person name="Colbourne J.K."/>
            <person name="Pfrender M.E."/>
            <person name="Gilbert D."/>
            <person name="Thomas W.K."/>
            <person name="Tucker A."/>
            <person name="Oakley T.H."/>
            <person name="Tokishita S."/>
            <person name="Aerts A."/>
            <person name="Arnold G.J."/>
            <person name="Basu M.K."/>
            <person name="Bauer D.J."/>
            <person name="Caceres C.E."/>
            <person name="Carmel L."/>
            <person name="Casola C."/>
            <person name="Choi J.H."/>
            <person name="Detter J.C."/>
            <person name="Dong Q."/>
            <person name="Dusheyko S."/>
            <person name="Eads B.D."/>
            <person name="Frohlich T."/>
            <person name="Geiler-Samerotte K.A."/>
            <person name="Gerlach D."/>
            <person name="Hatcher P."/>
            <person name="Jogdeo S."/>
            <person name="Krijgsveld J."/>
            <person name="Kriventseva E.V."/>
            <person name="Kultz D."/>
            <person name="Laforsch C."/>
            <person name="Lindquist E."/>
            <person name="Lopez J."/>
            <person name="Manak J.R."/>
            <person name="Muller J."/>
            <person name="Pangilinan J."/>
            <person name="Patwardhan R.P."/>
            <person name="Pitluck S."/>
            <person name="Pritham E.J."/>
            <person name="Rechtsteiner A."/>
            <person name="Rho M."/>
            <person name="Rogozin I.B."/>
            <person name="Sakarya O."/>
            <person name="Salamov A."/>
            <person name="Schaack S."/>
            <person name="Shapiro H."/>
            <person name="Shiga Y."/>
            <person name="Skalitzky C."/>
            <person name="Smith Z."/>
            <person name="Souvorov A."/>
            <person name="Sung W."/>
            <person name="Tang Z."/>
            <person name="Tsuchiya D."/>
            <person name="Tu H."/>
            <person name="Vos H."/>
            <person name="Wang M."/>
            <person name="Wolf Y.I."/>
            <person name="Yamagata H."/>
            <person name="Yamada T."/>
            <person name="Ye Y."/>
            <person name="Shaw J.R."/>
            <person name="Andrews J."/>
            <person name="Crease T.J."/>
            <person name="Tang H."/>
            <person name="Lucas S.M."/>
            <person name="Robertson H.M."/>
            <person name="Bork P."/>
            <person name="Koonin E.V."/>
            <person name="Zdobnov E.M."/>
            <person name="Grigoriev I.V."/>
            <person name="Lynch M."/>
            <person name="Boore J.L."/>
        </authorList>
    </citation>
    <scope>NUCLEOTIDE SEQUENCE [LARGE SCALE GENOMIC DNA]</scope>
</reference>
<dbReference type="AlphaFoldDB" id="E9HZT8"/>
<feature type="domain" description="Glycosyl hydrolase family 13 catalytic" evidence="3">
    <location>
        <begin position="19"/>
        <end position="421"/>
    </location>
</feature>
<gene>
    <name evidence="4" type="ORF">DAPPUDRAFT_300611</name>
</gene>
<name>E9HZT8_DAPPU</name>
<dbReference type="HOGENOM" id="CLU_401855_0_0_1"/>
<dbReference type="Pfam" id="PF00128">
    <property type="entry name" value="Alpha-amylase"/>
    <property type="match status" value="1"/>
</dbReference>
<dbReference type="SMART" id="SM00642">
    <property type="entry name" value="Aamy"/>
    <property type="match status" value="1"/>
</dbReference>
<dbReference type="STRING" id="6669.E9HZT8"/>
<dbReference type="OrthoDB" id="550577at2759"/>
<dbReference type="SUPFAM" id="SSF51445">
    <property type="entry name" value="(Trans)glycosidases"/>
    <property type="match status" value="1"/>
</dbReference>
<dbReference type="InterPro" id="IPR017853">
    <property type="entry name" value="GH"/>
</dbReference>